<organism evidence="1 2">
    <name type="scientific">Pseudomonas brenneri</name>
    <dbReference type="NCBI Taxonomy" id="129817"/>
    <lineage>
        <taxon>Bacteria</taxon>
        <taxon>Pseudomonadati</taxon>
        <taxon>Pseudomonadota</taxon>
        <taxon>Gammaproteobacteria</taxon>
        <taxon>Pseudomonadales</taxon>
        <taxon>Pseudomonadaceae</taxon>
        <taxon>Pseudomonas</taxon>
    </lineage>
</organism>
<sequence>RPDKAPITTTKPMWERACSRMQWISQPMYWLIHCIREQARSHILIFAARKVEIRTRDVSSDDH</sequence>
<dbReference type="EMBL" id="VUOL01000026">
    <property type="protein sequence ID" value="KAA2226306.1"/>
    <property type="molecule type" value="Genomic_DNA"/>
</dbReference>
<evidence type="ECO:0000313" key="2">
    <source>
        <dbReference type="Proteomes" id="UP000325296"/>
    </source>
</evidence>
<accession>A0A5B2UHI8</accession>
<feature type="non-terminal residue" evidence="1">
    <location>
        <position position="1"/>
    </location>
</feature>
<reference evidence="1 2" key="1">
    <citation type="submission" date="2019-09" db="EMBL/GenBank/DDBJ databases">
        <title>Draft genome sequence of Pseudomonas brenneri CCUG 51514(T).</title>
        <authorList>
            <person name="Tunovic T."/>
            <person name="Pineiro-Iglesias B."/>
            <person name="Unosson C."/>
            <person name="Inganas E."/>
            <person name="Ohlen M."/>
            <person name="Cardew S."/>
            <person name="Jensie-Markopoulos S."/>
            <person name="Salva-Serra F."/>
            <person name="Jaen-Luchoro D."/>
            <person name="Svensson-Stadler L."/>
            <person name="Chun J."/>
            <person name="Moore E."/>
        </authorList>
    </citation>
    <scope>NUCLEOTIDE SEQUENCE [LARGE SCALE GENOMIC DNA]</scope>
    <source>
        <strain evidence="1 2">CCUG 51514</strain>
    </source>
</reference>
<name>A0A5B2UHI8_9PSED</name>
<evidence type="ECO:0000313" key="1">
    <source>
        <dbReference type="EMBL" id="KAA2226306.1"/>
    </source>
</evidence>
<protein>
    <submittedName>
        <fullName evidence="1">Uncharacterized protein</fullName>
    </submittedName>
</protein>
<dbReference type="AlphaFoldDB" id="A0A5B2UHI8"/>
<dbReference type="Proteomes" id="UP000325296">
    <property type="component" value="Unassembled WGS sequence"/>
</dbReference>
<comment type="caution">
    <text evidence="1">The sequence shown here is derived from an EMBL/GenBank/DDBJ whole genome shotgun (WGS) entry which is preliminary data.</text>
</comment>
<proteinExistence type="predicted"/>
<gene>
    <name evidence="1" type="ORF">F1720_27140</name>
</gene>